<dbReference type="InParanoid" id="A0A1Y1Z4R3"/>
<name>A0A1Y1Z4R3_9FUNG</name>
<dbReference type="PANTHER" id="PTHR13477">
    <property type="entry name" value="MITOCHONDRIAL 39S RIBOSOMAL PROTEIN L49"/>
    <property type="match status" value="1"/>
</dbReference>
<comment type="caution">
    <text evidence="7">The sequence shown here is derived from an EMBL/GenBank/DDBJ whole genome shotgun (WGS) entry which is preliminary data.</text>
</comment>
<dbReference type="STRING" id="1314790.A0A1Y1Z4R3"/>
<dbReference type="PANTHER" id="PTHR13477:SF0">
    <property type="entry name" value="LARGE RIBOSOMAL SUBUNIT PROTEIN ML49"/>
    <property type="match status" value="1"/>
</dbReference>
<dbReference type="Gene3D" id="3.30.780.10">
    <property type="entry name" value="SUI1-like domain"/>
    <property type="match status" value="1"/>
</dbReference>
<dbReference type="EMBL" id="MCFE01000031">
    <property type="protein sequence ID" value="ORY04815.1"/>
    <property type="molecule type" value="Genomic_DNA"/>
</dbReference>
<comment type="subcellular location">
    <subcellularLocation>
        <location evidence="1">Mitochondrion</location>
    </subcellularLocation>
</comment>
<proteinExistence type="inferred from homology"/>
<evidence type="ECO:0000256" key="6">
    <source>
        <dbReference type="ARBA" id="ARBA00035191"/>
    </source>
</evidence>
<comment type="similarity">
    <text evidence="2">Belongs to the mitochondrion-specific ribosomal protein mL49 family.</text>
</comment>
<evidence type="ECO:0000256" key="1">
    <source>
        <dbReference type="ARBA" id="ARBA00004173"/>
    </source>
</evidence>
<gene>
    <name evidence="7" type="ORF">K493DRAFT_296788</name>
</gene>
<dbReference type="GO" id="GO:0005762">
    <property type="term" value="C:mitochondrial large ribosomal subunit"/>
    <property type="evidence" value="ECO:0007669"/>
    <property type="project" value="TreeGrafter"/>
</dbReference>
<accession>A0A1Y1Z4R3</accession>
<evidence type="ECO:0000313" key="7">
    <source>
        <dbReference type="EMBL" id="ORY04815.1"/>
    </source>
</evidence>
<dbReference type="Proteomes" id="UP000193498">
    <property type="component" value="Unassembled WGS sequence"/>
</dbReference>
<dbReference type="FunCoup" id="A0A1Y1Z4R3">
    <property type="interactions" value="64"/>
</dbReference>
<evidence type="ECO:0000313" key="8">
    <source>
        <dbReference type="Proteomes" id="UP000193498"/>
    </source>
</evidence>
<dbReference type="GO" id="GO:0003735">
    <property type="term" value="F:structural constituent of ribosome"/>
    <property type="evidence" value="ECO:0007669"/>
    <property type="project" value="InterPro"/>
</dbReference>
<dbReference type="OrthoDB" id="19439at2759"/>
<keyword evidence="8" id="KW-1185">Reference proteome</keyword>
<dbReference type="InterPro" id="IPR007740">
    <property type="entry name" value="Ribosomal_mL49"/>
</dbReference>
<evidence type="ECO:0000256" key="4">
    <source>
        <dbReference type="ARBA" id="ARBA00023128"/>
    </source>
</evidence>
<organism evidence="7 8">
    <name type="scientific">Basidiobolus meristosporus CBS 931.73</name>
    <dbReference type="NCBI Taxonomy" id="1314790"/>
    <lineage>
        <taxon>Eukaryota</taxon>
        <taxon>Fungi</taxon>
        <taxon>Fungi incertae sedis</taxon>
        <taxon>Zoopagomycota</taxon>
        <taxon>Entomophthoromycotina</taxon>
        <taxon>Basidiobolomycetes</taxon>
        <taxon>Basidiobolales</taxon>
        <taxon>Basidiobolaceae</taxon>
        <taxon>Basidiobolus</taxon>
    </lineage>
</organism>
<reference evidence="7 8" key="1">
    <citation type="submission" date="2016-07" db="EMBL/GenBank/DDBJ databases">
        <title>Pervasive Adenine N6-methylation of Active Genes in Fungi.</title>
        <authorList>
            <consortium name="DOE Joint Genome Institute"/>
            <person name="Mondo S.J."/>
            <person name="Dannebaum R.O."/>
            <person name="Kuo R.C."/>
            <person name="Labutti K."/>
            <person name="Haridas S."/>
            <person name="Kuo A."/>
            <person name="Salamov A."/>
            <person name="Ahrendt S.R."/>
            <person name="Lipzen A."/>
            <person name="Sullivan W."/>
            <person name="Andreopoulos W.B."/>
            <person name="Clum A."/>
            <person name="Lindquist E."/>
            <person name="Daum C."/>
            <person name="Ramamoorthy G.K."/>
            <person name="Gryganskyi A."/>
            <person name="Culley D."/>
            <person name="Magnuson J.K."/>
            <person name="James T.Y."/>
            <person name="O'Malley M.A."/>
            <person name="Stajich J.E."/>
            <person name="Spatafora J.W."/>
            <person name="Visel A."/>
            <person name="Grigoriev I.V."/>
        </authorList>
    </citation>
    <scope>NUCLEOTIDE SEQUENCE [LARGE SCALE GENOMIC DNA]</scope>
    <source>
        <strain evidence="7 8">CBS 931.73</strain>
    </source>
</reference>
<keyword evidence="3" id="KW-0689">Ribosomal protein</keyword>
<protein>
    <recommendedName>
        <fullName evidence="6">Large ribosomal subunit protein mL49</fullName>
    </recommendedName>
</protein>
<keyword evidence="4" id="KW-0496">Mitochondrion</keyword>
<keyword evidence="5" id="KW-0687">Ribonucleoprotein</keyword>
<dbReference type="GO" id="GO:0006412">
    <property type="term" value="P:translation"/>
    <property type="evidence" value="ECO:0007669"/>
    <property type="project" value="InterPro"/>
</dbReference>
<evidence type="ECO:0000256" key="2">
    <source>
        <dbReference type="ARBA" id="ARBA00005677"/>
    </source>
</evidence>
<sequence>MLRAISLGLYKPGSYPKNELPADIKYFVKRTSGKSLPVYSDIKNGGTRFLTIVRRVEGDLDKLRQDLSTVAPSEYITINRRTSQIVVKGNYVREVRKWLTEKGF</sequence>
<dbReference type="AlphaFoldDB" id="A0A1Y1Z4R3"/>
<dbReference type="Pfam" id="PF05046">
    <property type="entry name" value="Img2"/>
    <property type="match status" value="1"/>
</dbReference>
<evidence type="ECO:0000256" key="5">
    <source>
        <dbReference type="ARBA" id="ARBA00023274"/>
    </source>
</evidence>
<evidence type="ECO:0000256" key="3">
    <source>
        <dbReference type="ARBA" id="ARBA00022980"/>
    </source>
</evidence>